<feature type="transmembrane region" description="Helical" evidence="1">
    <location>
        <begin position="152"/>
        <end position="168"/>
    </location>
</feature>
<sequence length="491" mass="53880">MNVPHSMDSSGRRKLWLGWFVLCLAVVAVHATSMDRHPPVTQDEVQIVELGRAALQPDTDWSMVWNIAEERTAVPLSYVGKVFQEWAYQATQPSHLGTRITALFWAVLAATAVLGWLQARGAPPWAALALAFACLTDPMFTDIFRAGRIDGAAFAACLGACWLIRAAGQVSETRARRVRLVAAGGLLTLSPFLWTSVVLLFPLVLVELGHGLIGVAQRGKHGYVSTALSAGWPFVAACAGASALLLLPVWLYAPGLLEGMATLSAVQARAAAIQSPVYQLFLVYSPLVFCAALLGLLWRREWPLLIALAASLWLTYQTMVYPARVIYLLPYLWAIIAGACQVVARQGLQPALARVPVYLLGALVAWNAITVLVLRPLPLWRAEPSDTASLVYEAYRDTIGPGPHRVLLEDWSSYYAARQLGWKVYRAGTPVSLDNYQDFMSTLDYVIVHRQPLYDTTRELVREAGYSLIATTDSYTDGKAALEIYRVEKGP</sequence>
<dbReference type="Proteomes" id="UP001359886">
    <property type="component" value="Unassembled WGS sequence"/>
</dbReference>
<proteinExistence type="predicted"/>
<evidence type="ECO:0008006" key="4">
    <source>
        <dbReference type="Google" id="ProtNLM"/>
    </source>
</evidence>
<feature type="transmembrane region" description="Helical" evidence="1">
    <location>
        <begin position="96"/>
        <end position="117"/>
    </location>
</feature>
<feature type="transmembrane region" description="Helical" evidence="1">
    <location>
        <begin position="356"/>
        <end position="374"/>
    </location>
</feature>
<feature type="transmembrane region" description="Helical" evidence="1">
    <location>
        <begin position="277"/>
        <end position="296"/>
    </location>
</feature>
<keyword evidence="3" id="KW-1185">Reference proteome</keyword>
<evidence type="ECO:0000313" key="2">
    <source>
        <dbReference type="EMBL" id="MEJ8568207.1"/>
    </source>
</evidence>
<keyword evidence="1" id="KW-0812">Transmembrane</keyword>
<comment type="caution">
    <text evidence="2">The sequence shown here is derived from an EMBL/GenBank/DDBJ whole genome shotgun (WGS) entry which is preliminary data.</text>
</comment>
<evidence type="ECO:0000256" key="1">
    <source>
        <dbReference type="SAM" id="Phobius"/>
    </source>
</evidence>
<protein>
    <recommendedName>
        <fullName evidence="4">Glycosyltransferase RgtA/B/C/D-like domain-containing protein</fullName>
    </recommendedName>
</protein>
<feature type="transmembrane region" description="Helical" evidence="1">
    <location>
        <begin position="326"/>
        <end position="344"/>
    </location>
</feature>
<dbReference type="EMBL" id="JAZHOG010000007">
    <property type="protein sequence ID" value="MEJ8568207.1"/>
    <property type="molecule type" value="Genomic_DNA"/>
</dbReference>
<gene>
    <name evidence="2" type="ORF">V3330_11275</name>
</gene>
<organism evidence="2 3">
    <name type="scientific">Elongatibacter sediminis</name>
    <dbReference type="NCBI Taxonomy" id="3119006"/>
    <lineage>
        <taxon>Bacteria</taxon>
        <taxon>Pseudomonadati</taxon>
        <taxon>Pseudomonadota</taxon>
        <taxon>Gammaproteobacteria</taxon>
        <taxon>Chromatiales</taxon>
        <taxon>Wenzhouxiangellaceae</taxon>
        <taxon>Elongatibacter</taxon>
    </lineage>
</organism>
<feature type="transmembrane region" description="Helical" evidence="1">
    <location>
        <begin position="234"/>
        <end position="257"/>
    </location>
</feature>
<name>A0AAW9RDL8_9GAMM</name>
<accession>A0AAW9RDL8</accession>
<evidence type="ECO:0000313" key="3">
    <source>
        <dbReference type="Proteomes" id="UP001359886"/>
    </source>
</evidence>
<dbReference type="AlphaFoldDB" id="A0AAW9RDL8"/>
<feature type="transmembrane region" description="Helical" evidence="1">
    <location>
        <begin position="180"/>
        <end position="205"/>
    </location>
</feature>
<keyword evidence="1" id="KW-0472">Membrane</keyword>
<reference evidence="2 3" key="1">
    <citation type="submission" date="2024-02" db="EMBL/GenBank/DDBJ databases">
        <title>A novel Wenzhouxiangellaceae bacterium, isolated from coastal sediments.</title>
        <authorList>
            <person name="Du Z.-J."/>
            <person name="Ye Y.-Q."/>
            <person name="Zhang X.-Y."/>
        </authorList>
    </citation>
    <scope>NUCLEOTIDE SEQUENCE [LARGE SCALE GENOMIC DNA]</scope>
    <source>
        <strain evidence="2 3">CH-27</strain>
    </source>
</reference>
<keyword evidence="1" id="KW-1133">Transmembrane helix</keyword>